<reference evidence="5 6" key="1">
    <citation type="submission" date="2017-03" db="EMBL/GenBank/DDBJ databases">
        <title>Genomes of endolithic fungi from Antarctica.</title>
        <authorList>
            <person name="Coleine C."/>
            <person name="Masonjones S."/>
            <person name="Stajich J.E."/>
        </authorList>
    </citation>
    <scope>NUCLEOTIDE SEQUENCE [LARGE SCALE GENOMIC DNA]</scope>
    <source>
        <strain evidence="5 6">CCFEE 6314</strain>
    </source>
</reference>
<protein>
    <recommendedName>
        <fullName evidence="4">FAD-binding domain-containing protein</fullName>
    </recommendedName>
</protein>
<sequence>MGSQILPSEPQKLRVAIVGAGPAGLGAAIALSAISNVEVTVYEKAKILREIGAGIRIGYNCWKVLELLGAADRVTGHLKTSVKFRSLSLNNGPNDSARNGLNGTIINGTGESSLPRRYWPRRVKRTRLQSGLVSMVPEGIIQLGKGVSSIENIENGGVKVLFQDGTNTTADLVVGADGIRSVVRESIFPDHTTNFTRTTIWRTLIPIASVKDIGPEIYAATSWWAGPAGHVYFSPVDDVNELPEEERSFEISCRNLVDPSTVTEKRFSWGIPATNERVTSHFTEYDARVREALSRVPEGNWKEFSAFAGPRLNKLHAWDKVVLLGDASHPLSGAFGSGAAFALEDGWILARAIEHTRNSPKALSKAIEIFDTIRSPYYARMYQYLDDQKQKITEQLAATTNKSFEEELKIKIGSFGGEATLPWIYHNDIEKVWDTYKSLGHQSNGGDSFASPSLVEVVA</sequence>
<organism evidence="5 6">
    <name type="scientific">Exophiala mesophila</name>
    <name type="common">Black yeast-like fungus</name>
    <dbReference type="NCBI Taxonomy" id="212818"/>
    <lineage>
        <taxon>Eukaryota</taxon>
        <taxon>Fungi</taxon>
        <taxon>Dikarya</taxon>
        <taxon>Ascomycota</taxon>
        <taxon>Pezizomycotina</taxon>
        <taxon>Eurotiomycetes</taxon>
        <taxon>Chaetothyriomycetidae</taxon>
        <taxon>Chaetothyriales</taxon>
        <taxon>Herpotrichiellaceae</taxon>
        <taxon>Exophiala</taxon>
    </lineage>
</organism>
<dbReference type="PRINTS" id="PR00420">
    <property type="entry name" value="RNGMNOXGNASE"/>
</dbReference>
<dbReference type="PANTHER" id="PTHR46720:SF3">
    <property type="entry name" value="FAD-BINDING DOMAIN-CONTAINING PROTEIN-RELATED"/>
    <property type="match status" value="1"/>
</dbReference>
<evidence type="ECO:0000256" key="3">
    <source>
        <dbReference type="ARBA" id="ARBA00023002"/>
    </source>
</evidence>
<keyword evidence="3" id="KW-0560">Oxidoreductase</keyword>
<dbReference type="EMBL" id="NAJM01000013">
    <property type="protein sequence ID" value="RVX72284.1"/>
    <property type="molecule type" value="Genomic_DNA"/>
</dbReference>
<feature type="domain" description="FAD-binding" evidence="4">
    <location>
        <begin position="13"/>
        <end position="355"/>
    </location>
</feature>
<evidence type="ECO:0000256" key="1">
    <source>
        <dbReference type="ARBA" id="ARBA00022630"/>
    </source>
</evidence>
<dbReference type="GO" id="GO:0016491">
    <property type="term" value="F:oxidoreductase activity"/>
    <property type="evidence" value="ECO:0007669"/>
    <property type="project" value="UniProtKB-KW"/>
</dbReference>
<dbReference type="GO" id="GO:0071949">
    <property type="term" value="F:FAD binding"/>
    <property type="evidence" value="ECO:0007669"/>
    <property type="project" value="InterPro"/>
</dbReference>
<dbReference type="SUPFAM" id="SSF51905">
    <property type="entry name" value="FAD/NAD(P)-binding domain"/>
    <property type="match status" value="1"/>
</dbReference>
<dbReference type="Proteomes" id="UP000288859">
    <property type="component" value="Unassembled WGS sequence"/>
</dbReference>
<evidence type="ECO:0000313" key="6">
    <source>
        <dbReference type="Proteomes" id="UP000288859"/>
    </source>
</evidence>
<dbReference type="InterPro" id="IPR036188">
    <property type="entry name" value="FAD/NAD-bd_sf"/>
</dbReference>
<dbReference type="Gene3D" id="3.50.50.60">
    <property type="entry name" value="FAD/NAD(P)-binding domain"/>
    <property type="match status" value="1"/>
</dbReference>
<evidence type="ECO:0000259" key="4">
    <source>
        <dbReference type="Pfam" id="PF01494"/>
    </source>
</evidence>
<dbReference type="Pfam" id="PF01494">
    <property type="entry name" value="FAD_binding_3"/>
    <property type="match status" value="1"/>
</dbReference>
<dbReference type="AlphaFoldDB" id="A0A438N944"/>
<keyword evidence="1" id="KW-0285">Flavoprotein</keyword>
<dbReference type="GO" id="GO:0044550">
    <property type="term" value="P:secondary metabolite biosynthetic process"/>
    <property type="evidence" value="ECO:0007669"/>
    <property type="project" value="TreeGrafter"/>
</dbReference>
<comment type="caution">
    <text evidence="5">The sequence shown here is derived from an EMBL/GenBank/DDBJ whole genome shotgun (WGS) entry which is preliminary data.</text>
</comment>
<evidence type="ECO:0000313" key="5">
    <source>
        <dbReference type="EMBL" id="RVX72284.1"/>
    </source>
</evidence>
<dbReference type="VEuPathDB" id="FungiDB:PV10_06576"/>
<proteinExistence type="predicted"/>
<dbReference type="OrthoDB" id="417877at2759"/>
<gene>
    <name evidence="5" type="ORF">B0A52_04488</name>
</gene>
<accession>A0A438N944</accession>
<dbReference type="InterPro" id="IPR002938">
    <property type="entry name" value="FAD-bd"/>
</dbReference>
<evidence type="ECO:0000256" key="2">
    <source>
        <dbReference type="ARBA" id="ARBA00022827"/>
    </source>
</evidence>
<keyword evidence="2" id="KW-0274">FAD</keyword>
<dbReference type="PANTHER" id="PTHR46720">
    <property type="entry name" value="HYDROXYLASE, PUTATIVE (AFU_ORTHOLOGUE AFUA_3G01460)-RELATED"/>
    <property type="match status" value="1"/>
</dbReference>
<dbReference type="InterPro" id="IPR051104">
    <property type="entry name" value="FAD_monoxygenase"/>
</dbReference>
<name>A0A438N944_EXOME</name>